<keyword evidence="6 11" id="KW-0547">Nucleotide-binding</keyword>
<evidence type="ECO:0000256" key="10">
    <source>
        <dbReference type="ARBA" id="ARBA00049553"/>
    </source>
</evidence>
<dbReference type="EMBL" id="RCCJ01000001">
    <property type="protein sequence ID" value="RLJ70923.1"/>
    <property type="molecule type" value="Genomic_DNA"/>
</dbReference>
<keyword evidence="8 11" id="KW-0067">ATP-binding</keyword>
<dbReference type="HAMAP" id="MF_00668">
    <property type="entry name" value="BioW"/>
    <property type="match status" value="1"/>
</dbReference>
<dbReference type="GO" id="GO:0005524">
    <property type="term" value="F:ATP binding"/>
    <property type="evidence" value="ECO:0007669"/>
    <property type="project" value="UniProtKB-KW"/>
</dbReference>
<sequence length="236" mass="26593">MRASLKGKHVSGGERIITEEAIPEALCELLKRPREHDFLKLTLERIGEVEVLEYSLAVSSFEFASVEEARKFALEKLVEIGVPESTVRRGIQLLSEGPNPRGGNTRGAVLMDIETGERLEPDPERGVRTVRVDWRDRFKVMEHLRRQGFTERTLDALAIATKNVYCGVVAELCWSDDPDYITGYVASSKYGYVRITPLKEEGDPFGGRIYFIRREGVGDLIRCLEGKPLLIDCLPP</sequence>
<dbReference type="UniPathway" id="UPA00999">
    <property type="reaction ID" value="UER00351"/>
</dbReference>
<dbReference type="AlphaFoldDB" id="A0A497XVW8"/>
<evidence type="ECO:0000256" key="8">
    <source>
        <dbReference type="ARBA" id="ARBA00022840"/>
    </source>
</evidence>
<comment type="cofactor">
    <cofactor evidence="1 11">
        <name>Mg(2+)</name>
        <dbReference type="ChEBI" id="CHEBI:18420"/>
    </cofactor>
</comment>
<dbReference type="Proteomes" id="UP000267841">
    <property type="component" value="Unassembled WGS sequence"/>
</dbReference>
<reference evidence="12 13" key="1">
    <citation type="submission" date="2018-10" db="EMBL/GenBank/DDBJ databases">
        <title>Genomic Encyclopedia of Archaeal and Bacterial Type Strains, Phase II (KMG-II): from individual species to whole genera.</title>
        <authorList>
            <person name="Goeker M."/>
        </authorList>
    </citation>
    <scope>NUCLEOTIDE SEQUENCE [LARGE SCALE GENOMIC DNA]</scope>
    <source>
        <strain evidence="12 13">DSM 16510</strain>
    </source>
</reference>
<accession>A0A497XVW8</accession>
<dbReference type="EC" id="6.2.1.14" evidence="4 11"/>
<evidence type="ECO:0000256" key="11">
    <source>
        <dbReference type="HAMAP-Rule" id="MF_00668"/>
    </source>
</evidence>
<evidence type="ECO:0000256" key="3">
    <source>
        <dbReference type="ARBA" id="ARBA00011738"/>
    </source>
</evidence>
<dbReference type="GO" id="GO:0009102">
    <property type="term" value="P:biotin biosynthetic process"/>
    <property type="evidence" value="ECO:0007669"/>
    <property type="project" value="UniProtKB-UniRule"/>
</dbReference>
<comment type="catalytic activity">
    <reaction evidence="10 11">
        <text>heptanedioate + ATP + CoA = 6-carboxyhexanoyl-CoA + AMP + diphosphate</text>
        <dbReference type="Rhea" id="RHEA:14781"/>
        <dbReference type="ChEBI" id="CHEBI:30616"/>
        <dbReference type="ChEBI" id="CHEBI:33019"/>
        <dbReference type="ChEBI" id="CHEBI:36165"/>
        <dbReference type="ChEBI" id="CHEBI:57287"/>
        <dbReference type="ChEBI" id="CHEBI:57360"/>
        <dbReference type="ChEBI" id="CHEBI:456215"/>
        <dbReference type="EC" id="6.2.1.14"/>
    </reaction>
</comment>
<evidence type="ECO:0000256" key="1">
    <source>
        <dbReference type="ARBA" id="ARBA00001946"/>
    </source>
</evidence>
<dbReference type="NCBIfam" id="TIGR01204">
    <property type="entry name" value="bioW"/>
    <property type="match status" value="1"/>
</dbReference>
<dbReference type="NCBIfam" id="NF002360">
    <property type="entry name" value="PRK01322.1"/>
    <property type="match status" value="1"/>
</dbReference>
<keyword evidence="7 11" id="KW-0093">Biotin biosynthesis</keyword>
<comment type="subunit">
    <text evidence="3 11">Homodimer.</text>
</comment>
<dbReference type="GO" id="GO:0000287">
    <property type="term" value="F:magnesium ion binding"/>
    <property type="evidence" value="ECO:0007669"/>
    <property type="project" value="UniProtKB-UniRule"/>
</dbReference>
<comment type="function">
    <text evidence="11">Catalyzes the transformation of pimelate into pimeloyl-CoA with concomitant hydrolysis of ATP to AMP.</text>
</comment>
<organism evidence="12 13">
    <name type="scientific">Hydrogenivirga caldilitoris</name>
    <dbReference type="NCBI Taxonomy" id="246264"/>
    <lineage>
        <taxon>Bacteria</taxon>
        <taxon>Pseudomonadati</taxon>
        <taxon>Aquificota</taxon>
        <taxon>Aquificia</taxon>
        <taxon>Aquificales</taxon>
        <taxon>Aquificaceae</taxon>
        <taxon>Hydrogenivirga</taxon>
    </lineage>
</organism>
<evidence type="ECO:0000313" key="12">
    <source>
        <dbReference type="EMBL" id="RLJ70923.1"/>
    </source>
</evidence>
<evidence type="ECO:0000313" key="13">
    <source>
        <dbReference type="Proteomes" id="UP000267841"/>
    </source>
</evidence>
<name>A0A497XVW8_9AQUI</name>
<keyword evidence="5 11" id="KW-0436">Ligase</keyword>
<protein>
    <recommendedName>
        <fullName evidence="4 11">6-carboxyhexanoate--CoA ligase</fullName>
        <ecNumber evidence="4 11">6.2.1.14</ecNumber>
    </recommendedName>
    <alternativeName>
        <fullName evidence="11">Pimeloyl-CoA synthase</fullName>
    </alternativeName>
</protein>
<keyword evidence="9 11" id="KW-0460">Magnesium</keyword>
<evidence type="ECO:0000256" key="4">
    <source>
        <dbReference type="ARBA" id="ARBA00012984"/>
    </source>
</evidence>
<proteinExistence type="inferred from homology"/>
<comment type="caution">
    <text evidence="12">The sequence shown here is derived from an EMBL/GenBank/DDBJ whole genome shotgun (WGS) entry which is preliminary data.</text>
</comment>
<comment type="pathway">
    <text evidence="2 11">Metabolic intermediate metabolism; pimeloyl-CoA biosynthesis; pimeloyl-CoA from pimelate: step 1/1.</text>
</comment>
<dbReference type="GO" id="GO:0042410">
    <property type="term" value="F:6-carboxyhexanoate-CoA ligase activity"/>
    <property type="evidence" value="ECO:0007669"/>
    <property type="project" value="UniProtKB-UniRule"/>
</dbReference>
<evidence type="ECO:0000256" key="5">
    <source>
        <dbReference type="ARBA" id="ARBA00022598"/>
    </source>
</evidence>
<evidence type="ECO:0000256" key="2">
    <source>
        <dbReference type="ARBA" id="ARBA00005075"/>
    </source>
</evidence>
<evidence type="ECO:0000256" key="9">
    <source>
        <dbReference type="ARBA" id="ARBA00022842"/>
    </source>
</evidence>
<dbReference type="Pfam" id="PF03744">
    <property type="entry name" value="BioW"/>
    <property type="match status" value="1"/>
</dbReference>
<evidence type="ECO:0000256" key="6">
    <source>
        <dbReference type="ARBA" id="ARBA00022741"/>
    </source>
</evidence>
<evidence type="ECO:0000256" key="7">
    <source>
        <dbReference type="ARBA" id="ARBA00022756"/>
    </source>
</evidence>
<dbReference type="InterPro" id="IPR005499">
    <property type="entry name" value="BioW"/>
</dbReference>
<gene>
    <name evidence="11" type="primary">bioW</name>
    <name evidence="12" type="ORF">BCF55_1211</name>
</gene>
<comment type="similarity">
    <text evidence="11">Belongs to the BioW family.</text>
</comment>
<keyword evidence="13" id="KW-1185">Reference proteome</keyword>